<accession>A0A6M0RQB3</accession>
<protein>
    <submittedName>
        <fullName evidence="2">Uncharacterized protein</fullName>
    </submittedName>
</protein>
<dbReference type="Proteomes" id="UP000481033">
    <property type="component" value="Unassembled WGS sequence"/>
</dbReference>
<dbReference type="AlphaFoldDB" id="A0A6M0RQB3"/>
<evidence type="ECO:0000313" key="2">
    <source>
        <dbReference type="EMBL" id="NEZ58386.1"/>
    </source>
</evidence>
<proteinExistence type="predicted"/>
<evidence type="ECO:0000313" key="3">
    <source>
        <dbReference type="Proteomes" id="UP000481033"/>
    </source>
</evidence>
<evidence type="ECO:0000256" key="1">
    <source>
        <dbReference type="SAM" id="MobiDB-lite"/>
    </source>
</evidence>
<name>A0A6M0RQB3_9CYAN</name>
<keyword evidence="3" id="KW-1185">Reference proteome</keyword>
<gene>
    <name evidence="2" type="ORF">DXZ20_22615</name>
</gene>
<dbReference type="EMBL" id="QXHD01000004">
    <property type="protein sequence ID" value="NEZ58386.1"/>
    <property type="molecule type" value="Genomic_DNA"/>
</dbReference>
<comment type="caution">
    <text evidence="2">The sequence shown here is derived from an EMBL/GenBank/DDBJ whole genome shotgun (WGS) entry which is preliminary data.</text>
</comment>
<reference evidence="2 3" key="1">
    <citation type="journal article" date="2020" name="Microb. Ecol.">
        <title>Ecogenomics of the Marine Benthic Filamentous Cyanobacterium Adonisia.</title>
        <authorList>
            <person name="Walter J.M."/>
            <person name="Coutinho F.H."/>
            <person name="Leomil L."/>
            <person name="Hargreaves P.I."/>
            <person name="Campeao M.E."/>
            <person name="Vieira V.V."/>
            <person name="Silva B.S."/>
            <person name="Fistarol G.O."/>
            <person name="Salomon P.S."/>
            <person name="Sawabe T."/>
            <person name="Mino S."/>
            <person name="Hosokawa M."/>
            <person name="Miyashita H."/>
            <person name="Maruyama F."/>
            <person name="van Verk M.C."/>
            <person name="Dutilh B.E."/>
            <person name="Thompson C.C."/>
            <person name="Thompson F.L."/>
        </authorList>
    </citation>
    <scope>NUCLEOTIDE SEQUENCE [LARGE SCALE GENOMIC DNA]</scope>
    <source>
        <strain evidence="2 3">CCMR0081</strain>
    </source>
</reference>
<dbReference type="RefSeq" id="WP_163670960.1">
    <property type="nucleotide sequence ID" value="NZ_QXHD01000004.1"/>
</dbReference>
<sequence length="207" mass="22782">MSVTVLPQLVEAESLLSSQEAALMQQLAEIQEQRKGLQTVIAMFDSSADNGQLAAVVAPVIKEAIASTKAEAAEETVAAKLARVTKSKIAADEPKPTKARQTSTVKKSAPTKKADGRSARWQRYVLEKYRQQRLPDVVTDVLKTKPKDSFKITDVMLSIFEEDMPKPQYLKARSRVSNILSAGARDGDWYRGRGGTYSLSKKAVKTR</sequence>
<feature type="region of interest" description="Disordered" evidence="1">
    <location>
        <begin position="90"/>
        <end position="117"/>
    </location>
</feature>
<organism evidence="2 3">
    <name type="scientific">Adonisia turfae CCMR0081</name>
    <dbReference type="NCBI Taxonomy" id="2292702"/>
    <lineage>
        <taxon>Bacteria</taxon>
        <taxon>Bacillati</taxon>
        <taxon>Cyanobacteriota</taxon>
        <taxon>Adonisia</taxon>
        <taxon>Adonisia turfae</taxon>
    </lineage>
</organism>